<evidence type="ECO:0000256" key="1">
    <source>
        <dbReference type="ARBA" id="ARBA00022801"/>
    </source>
</evidence>
<keyword evidence="1 4" id="KW-0378">Hydrolase</keyword>
<dbReference type="AlphaFoldDB" id="A0A517Y1Q1"/>
<name>A0A517Y1Q1_9BACT</name>
<dbReference type="GO" id="GO:0004301">
    <property type="term" value="F:epoxide hydrolase activity"/>
    <property type="evidence" value="ECO:0007669"/>
    <property type="project" value="UniProtKB-EC"/>
</dbReference>
<reference evidence="4 5" key="1">
    <citation type="submission" date="2019-02" db="EMBL/GenBank/DDBJ databases">
        <title>Deep-cultivation of Planctomycetes and their phenomic and genomic characterization uncovers novel biology.</title>
        <authorList>
            <person name="Wiegand S."/>
            <person name="Jogler M."/>
            <person name="Boedeker C."/>
            <person name="Pinto D."/>
            <person name="Vollmers J."/>
            <person name="Rivas-Marin E."/>
            <person name="Kohn T."/>
            <person name="Peeters S.H."/>
            <person name="Heuer A."/>
            <person name="Rast P."/>
            <person name="Oberbeckmann S."/>
            <person name="Bunk B."/>
            <person name="Jeske O."/>
            <person name="Meyerdierks A."/>
            <person name="Storesund J.E."/>
            <person name="Kallscheuer N."/>
            <person name="Luecker S."/>
            <person name="Lage O.M."/>
            <person name="Pohl T."/>
            <person name="Merkel B.J."/>
            <person name="Hornburger P."/>
            <person name="Mueller R.-W."/>
            <person name="Bruemmer F."/>
            <person name="Labrenz M."/>
            <person name="Spormann A.M."/>
            <person name="Op den Camp H."/>
            <person name="Overmann J."/>
            <person name="Amann R."/>
            <person name="Jetten M.S.M."/>
            <person name="Mascher T."/>
            <person name="Medema M.H."/>
            <person name="Devos D.P."/>
            <person name="Kaster A.-K."/>
            <person name="Ovreas L."/>
            <person name="Rohde M."/>
            <person name="Galperin M.Y."/>
            <person name="Jogler C."/>
        </authorList>
    </citation>
    <scope>NUCLEOTIDE SEQUENCE [LARGE SCALE GENOMIC DNA]</scope>
    <source>
        <strain evidence="4 5">ETA_A1</strain>
    </source>
</reference>
<keyword evidence="5" id="KW-1185">Reference proteome</keyword>
<dbReference type="RefSeq" id="WP_145243914.1">
    <property type="nucleotide sequence ID" value="NZ_CP036273.1"/>
</dbReference>
<feature type="signal peptide" evidence="2">
    <location>
        <begin position="1"/>
        <end position="25"/>
    </location>
</feature>
<dbReference type="PANTHER" id="PTHR43329">
    <property type="entry name" value="EPOXIDE HYDROLASE"/>
    <property type="match status" value="1"/>
</dbReference>
<evidence type="ECO:0000256" key="2">
    <source>
        <dbReference type="SAM" id="SignalP"/>
    </source>
</evidence>
<dbReference type="SUPFAM" id="SSF53474">
    <property type="entry name" value="alpha/beta-Hydrolases"/>
    <property type="match status" value="1"/>
</dbReference>
<dbReference type="OrthoDB" id="9773293at2"/>
<dbReference type="InterPro" id="IPR000073">
    <property type="entry name" value="AB_hydrolase_1"/>
</dbReference>
<dbReference type="Pfam" id="PF00561">
    <property type="entry name" value="Abhydrolase_1"/>
    <property type="match status" value="1"/>
</dbReference>
<accession>A0A517Y1Q1</accession>
<evidence type="ECO:0000259" key="3">
    <source>
        <dbReference type="Pfam" id="PF00561"/>
    </source>
</evidence>
<dbReference type="EMBL" id="CP036273">
    <property type="protein sequence ID" value="QDU23685.1"/>
    <property type="molecule type" value="Genomic_DNA"/>
</dbReference>
<organism evidence="4 5">
    <name type="scientific">Urbifossiella limnaea</name>
    <dbReference type="NCBI Taxonomy" id="2528023"/>
    <lineage>
        <taxon>Bacteria</taxon>
        <taxon>Pseudomonadati</taxon>
        <taxon>Planctomycetota</taxon>
        <taxon>Planctomycetia</taxon>
        <taxon>Gemmatales</taxon>
        <taxon>Gemmataceae</taxon>
        <taxon>Urbifossiella</taxon>
    </lineage>
</organism>
<evidence type="ECO:0000313" key="4">
    <source>
        <dbReference type="EMBL" id="QDU23685.1"/>
    </source>
</evidence>
<feature type="chain" id="PRO_5021962945" evidence="2">
    <location>
        <begin position="26"/>
        <end position="299"/>
    </location>
</feature>
<dbReference type="KEGG" id="uli:ETAA1_56900"/>
<dbReference type="EC" id="3.3.2.10" evidence="4"/>
<dbReference type="Proteomes" id="UP000319576">
    <property type="component" value="Chromosome"/>
</dbReference>
<dbReference type="PRINTS" id="PR00111">
    <property type="entry name" value="ABHYDROLASE"/>
</dbReference>
<feature type="domain" description="AB hydrolase-1" evidence="3">
    <location>
        <begin position="50"/>
        <end position="283"/>
    </location>
</feature>
<protein>
    <submittedName>
        <fullName evidence="4">Soluble epoxide hydrolase</fullName>
        <ecNumber evidence="4">3.3.2.10</ecNumber>
    </submittedName>
</protein>
<dbReference type="InterPro" id="IPR029058">
    <property type="entry name" value="AB_hydrolase_fold"/>
</dbReference>
<dbReference type="Gene3D" id="3.40.50.1820">
    <property type="entry name" value="alpha/beta hydrolase"/>
    <property type="match status" value="1"/>
</dbReference>
<dbReference type="PRINTS" id="PR00412">
    <property type="entry name" value="EPOXHYDRLASE"/>
</dbReference>
<keyword evidence="2" id="KW-0732">Signal</keyword>
<dbReference type="InterPro" id="IPR000639">
    <property type="entry name" value="Epox_hydrolase-like"/>
</dbReference>
<gene>
    <name evidence="4" type="ORF">ETAA1_56900</name>
</gene>
<sequence precursor="true">MKRRAIGVCGLVAVLSGVWSAPAPAQELGQDGYVDSDGVKIHYVTTGKGPLVVLVHGFPDYWYTWRDQMPVLAKHYQVVAIDQRGYNKSDQPKGVESYGVGKLVGDVAAVVKHFKCDKAVIVGHDWGGFVAWSFAMLRPDLTDRLVVLNMPHPKGVMRELANNPEQQKASAYARGFQEPDSHKRITANDLAKWVKEPEARERYVEALDRSSMEGMLNYYKANYPREPYRDNGLFLKVKCPVLMIHGLDDQYLLPGALNDNWKWVEKDLTLVTVPKAGHFVHRDAPEAVNKAMLRWLRPD</sequence>
<proteinExistence type="predicted"/>
<evidence type="ECO:0000313" key="5">
    <source>
        <dbReference type="Proteomes" id="UP000319576"/>
    </source>
</evidence>